<dbReference type="InterPro" id="IPR000551">
    <property type="entry name" value="MerR-type_HTH_dom"/>
</dbReference>
<dbReference type="PANTHER" id="PTHR30204:SF15">
    <property type="entry name" value="BLL5018 PROTEIN"/>
    <property type="match status" value="1"/>
</dbReference>
<dbReference type="Pfam" id="PF13411">
    <property type="entry name" value="MerR_1"/>
    <property type="match status" value="1"/>
</dbReference>
<dbReference type="PROSITE" id="PS50937">
    <property type="entry name" value="HTH_MERR_2"/>
    <property type="match status" value="1"/>
</dbReference>
<gene>
    <name evidence="1" type="ORF">C1702_05070</name>
</gene>
<dbReference type="GO" id="GO:0003700">
    <property type="term" value="F:DNA-binding transcription factor activity"/>
    <property type="evidence" value="ECO:0007669"/>
    <property type="project" value="InterPro"/>
</dbReference>
<dbReference type="CDD" id="cd04765">
    <property type="entry name" value="HTH_MlrA-like_sg2"/>
    <property type="match status" value="1"/>
</dbReference>
<organism evidence="1 2">
    <name type="scientific">Caldimonas thermodepolymerans</name>
    <dbReference type="NCBI Taxonomy" id="215580"/>
    <lineage>
        <taxon>Bacteria</taxon>
        <taxon>Pseudomonadati</taxon>
        <taxon>Pseudomonadota</taxon>
        <taxon>Betaproteobacteria</taxon>
        <taxon>Burkholderiales</taxon>
        <taxon>Sphaerotilaceae</taxon>
        <taxon>Caldimonas</taxon>
    </lineage>
</organism>
<keyword evidence="2" id="KW-1185">Reference proteome</keyword>
<evidence type="ECO:0000313" key="2">
    <source>
        <dbReference type="Proteomes" id="UP000239406"/>
    </source>
</evidence>
<reference evidence="1 2" key="1">
    <citation type="submission" date="2018-02" db="EMBL/GenBank/DDBJ databases">
        <title>Reclassifiation of [Polyangium] brachysporum DSM 7029 as Guopingzhaonella breviflexa gen. nov., sp. nov., a member of the family Comamonadaceae.</title>
        <authorList>
            <person name="Tang B."/>
        </authorList>
    </citation>
    <scope>NUCLEOTIDE SEQUENCE [LARGE SCALE GENOMIC DNA]</scope>
    <source>
        <strain evidence="1 2">DSM 15344</strain>
    </source>
</reference>
<dbReference type="EMBL" id="PSNY01000004">
    <property type="protein sequence ID" value="PPE70908.1"/>
    <property type="molecule type" value="Genomic_DNA"/>
</dbReference>
<dbReference type="GO" id="GO:0003677">
    <property type="term" value="F:DNA binding"/>
    <property type="evidence" value="ECO:0007669"/>
    <property type="project" value="InterPro"/>
</dbReference>
<evidence type="ECO:0000313" key="1">
    <source>
        <dbReference type="EMBL" id="PPE70908.1"/>
    </source>
</evidence>
<protein>
    <submittedName>
        <fullName evidence="1">MerR family transcriptional regulator</fullName>
    </submittedName>
</protein>
<dbReference type="AlphaFoldDB" id="A0A2S5T7P6"/>
<sequence length="158" mass="17674">MEKTLPAIPAKRYFTIGEVSELCGVKPYVLRYWEQEFTQLKPMKRRGNRRYYQHHEVLLIRRIRELLYEQGFTISGARNRLAEMGLHRAAAAQELPREALVPEEPVPGIDAAPAGAPEEPAAAAALAANPTAARAAVVPYSMEQVRQELLAIRSLLVT</sequence>
<dbReference type="Proteomes" id="UP000239406">
    <property type="component" value="Unassembled WGS sequence"/>
</dbReference>
<comment type="caution">
    <text evidence="1">The sequence shown here is derived from an EMBL/GenBank/DDBJ whole genome shotgun (WGS) entry which is preliminary data.</text>
</comment>
<dbReference type="SUPFAM" id="SSF46955">
    <property type="entry name" value="Putative DNA-binding domain"/>
    <property type="match status" value="1"/>
</dbReference>
<dbReference type="Gene3D" id="1.10.1660.10">
    <property type="match status" value="1"/>
</dbReference>
<dbReference type="SMART" id="SM00422">
    <property type="entry name" value="HTH_MERR"/>
    <property type="match status" value="1"/>
</dbReference>
<accession>A0A2S5T7P6</accession>
<dbReference type="InterPro" id="IPR009061">
    <property type="entry name" value="DNA-bd_dom_put_sf"/>
</dbReference>
<dbReference type="FunFam" id="1.10.1660.10:FF:000003">
    <property type="entry name" value="MerR family transcriptional regulator"/>
    <property type="match status" value="1"/>
</dbReference>
<dbReference type="PANTHER" id="PTHR30204">
    <property type="entry name" value="REDOX-CYCLING DRUG-SENSING TRANSCRIPTIONAL ACTIVATOR SOXR"/>
    <property type="match status" value="1"/>
</dbReference>
<name>A0A2S5T7P6_9BURK</name>
<dbReference type="RefSeq" id="WP_104356600.1">
    <property type="nucleotide sequence ID" value="NZ_CALFFA010000022.1"/>
</dbReference>
<dbReference type="InterPro" id="IPR047057">
    <property type="entry name" value="MerR_fam"/>
</dbReference>
<proteinExistence type="predicted"/>